<keyword evidence="2" id="KW-1185">Reference proteome</keyword>
<dbReference type="EMBL" id="JAVDUM010000017">
    <property type="protein sequence ID" value="MDR6868768.1"/>
    <property type="molecule type" value="Genomic_DNA"/>
</dbReference>
<name>A0ABU1SGN6_9MICO</name>
<dbReference type="RefSeq" id="WP_310022906.1">
    <property type="nucleotide sequence ID" value="NZ_JAVDUM010000017.1"/>
</dbReference>
<reference evidence="1 2" key="1">
    <citation type="submission" date="2023-07" db="EMBL/GenBank/DDBJ databases">
        <title>Sorghum-associated microbial communities from plants grown in Nebraska, USA.</title>
        <authorList>
            <person name="Schachtman D."/>
        </authorList>
    </citation>
    <scope>NUCLEOTIDE SEQUENCE [LARGE SCALE GENOMIC DNA]</scope>
    <source>
        <strain evidence="1 2">2980</strain>
    </source>
</reference>
<comment type="caution">
    <text evidence="1">The sequence shown here is derived from an EMBL/GenBank/DDBJ whole genome shotgun (WGS) entry which is preliminary data.</text>
</comment>
<dbReference type="Proteomes" id="UP001259347">
    <property type="component" value="Unassembled WGS sequence"/>
</dbReference>
<accession>A0ABU1SGN6</accession>
<sequence>MTAMTTENPAARRNDEFTRLENYTEEPLPSFSPLTADYPAERAAQLYPVDLHDGVDLNGSVREAYRRGYDDALSAASE</sequence>
<evidence type="ECO:0000313" key="2">
    <source>
        <dbReference type="Proteomes" id="UP001259347"/>
    </source>
</evidence>
<organism evidence="1 2">
    <name type="scientific">Microbacterium resistens</name>
    <dbReference type="NCBI Taxonomy" id="156977"/>
    <lineage>
        <taxon>Bacteria</taxon>
        <taxon>Bacillati</taxon>
        <taxon>Actinomycetota</taxon>
        <taxon>Actinomycetes</taxon>
        <taxon>Micrococcales</taxon>
        <taxon>Microbacteriaceae</taxon>
        <taxon>Microbacterium</taxon>
    </lineage>
</organism>
<proteinExistence type="predicted"/>
<evidence type="ECO:0000313" key="1">
    <source>
        <dbReference type="EMBL" id="MDR6868768.1"/>
    </source>
</evidence>
<protein>
    <submittedName>
        <fullName evidence="1">Uncharacterized protein</fullName>
    </submittedName>
</protein>
<gene>
    <name evidence="1" type="ORF">J2Y69_003392</name>
</gene>